<keyword evidence="4 8" id="KW-0732">Signal</keyword>
<evidence type="ECO:0000256" key="3">
    <source>
        <dbReference type="ARBA" id="ARBA00022723"/>
    </source>
</evidence>
<feature type="chain" id="PRO_5022687799" evidence="8">
    <location>
        <begin position="35"/>
        <end position="736"/>
    </location>
</feature>
<dbReference type="GO" id="GO:0004065">
    <property type="term" value="F:arylsulfatase activity"/>
    <property type="evidence" value="ECO:0007669"/>
    <property type="project" value="UniProtKB-EC"/>
</dbReference>
<dbReference type="EC" id="3.1.6.1" evidence="10"/>
<dbReference type="PROSITE" id="PS50222">
    <property type="entry name" value="EF_HAND_2"/>
    <property type="match status" value="1"/>
</dbReference>
<name>A0A5C5Z2A6_9BACT</name>
<comment type="similarity">
    <text evidence="2">Belongs to the sulfatase family.</text>
</comment>
<evidence type="ECO:0000256" key="1">
    <source>
        <dbReference type="ARBA" id="ARBA00001913"/>
    </source>
</evidence>
<proteinExistence type="inferred from homology"/>
<keyword evidence="3" id="KW-0479">Metal-binding</keyword>
<dbReference type="CDD" id="cd16144">
    <property type="entry name" value="ARS_like"/>
    <property type="match status" value="1"/>
</dbReference>
<evidence type="ECO:0000313" key="10">
    <source>
        <dbReference type="EMBL" id="TWT80743.1"/>
    </source>
</evidence>
<comment type="cofactor">
    <cofactor evidence="1">
        <name>Ca(2+)</name>
        <dbReference type="ChEBI" id="CHEBI:29108"/>
    </cofactor>
</comment>
<dbReference type="SUPFAM" id="SSF47473">
    <property type="entry name" value="EF-hand"/>
    <property type="match status" value="1"/>
</dbReference>
<evidence type="ECO:0000313" key="11">
    <source>
        <dbReference type="Proteomes" id="UP000315010"/>
    </source>
</evidence>
<dbReference type="CDD" id="cd00051">
    <property type="entry name" value="EFh"/>
    <property type="match status" value="1"/>
</dbReference>
<dbReference type="InterPro" id="IPR000917">
    <property type="entry name" value="Sulfatase_N"/>
</dbReference>
<accession>A0A5C5Z2A6</accession>
<evidence type="ECO:0000256" key="4">
    <source>
        <dbReference type="ARBA" id="ARBA00022729"/>
    </source>
</evidence>
<feature type="domain" description="EF-hand" evidence="9">
    <location>
        <begin position="708"/>
        <end position="736"/>
    </location>
</feature>
<comment type="caution">
    <text evidence="10">The sequence shown here is derived from an EMBL/GenBank/DDBJ whole genome shotgun (WGS) entry which is preliminary data.</text>
</comment>
<dbReference type="InterPro" id="IPR002048">
    <property type="entry name" value="EF_hand_dom"/>
</dbReference>
<reference evidence="10 11" key="1">
    <citation type="submission" date="2019-02" db="EMBL/GenBank/DDBJ databases">
        <title>Deep-cultivation of Planctomycetes and their phenomic and genomic characterization uncovers novel biology.</title>
        <authorList>
            <person name="Wiegand S."/>
            <person name="Jogler M."/>
            <person name="Boedeker C."/>
            <person name="Pinto D."/>
            <person name="Vollmers J."/>
            <person name="Rivas-Marin E."/>
            <person name="Kohn T."/>
            <person name="Peeters S.H."/>
            <person name="Heuer A."/>
            <person name="Rast P."/>
            <person name="Oberbeckmann S."/>
            <person name="Bunk B."/>
            <person name="Jeske O."/>
            <person name="Meyerdierks A."/>
            <person name="Storesund J.E."/>
            <person name="Kallscheuer N."/>
            <person name="Luecker S."/>
            <person name="Lage O.M."/>
            <person name="Pohl T."/>
            <person name="Merkel B.J."/>
            <person name="Hornburger P."/>
            <person name="Mueller R.-W."/>
            <person name="Bruemmer F."/>
            <person name="Labrenz M."/>
            <person name="Spormann A.M."/>
            <person name="Op Den Camp H."/>
            <person name="Overmann J."/>
            <person name="Amann R."/>
            <person name="Jetten M.S.M."/>
            <person name="Mascher T."/>
            <person name="Medema M.H."/>
            <person name="Devos D.P."/>
            <person name="Kaster A.-K."/>
            <person name="Ovreas L."/>
            <person name="Rohde M."/>
            <person name="Galperin M.Y."/>
            <person name="Jogler C."/>
        </authorList>
    </citation>
    <scope>NUCLEOTIDE SEQUENCE [LARGE SCALE GENOMIC DNA]</scope>
    <source>
        <strain evidence="10 11">CA13</strain>
    </source>
</reference>
<dbReference type="EMBL" id="SJPJ01000001">
    <property type="protein sequence ID" value="TWT80743.1"/>
    <property type="molecule type" value="Genomic_DNA"/>
</dbReference>
<dbReference type="SUPFAM" id="SSF53649">
    <property type="entry name" value="Alkaline phosphatase-like"/>
    <property type="match status" value="1"/>
</dbReference>
<evidence type="ECO:0000256" key="5">
    <source>
        <dbReference type="ARBA" id="ARBA00022801"/>
    </source>
</evidence>
<dbReference type="Gene3D" id="3.40.720.10">
    <property type="entry name" value="Alkaline Phosphatase, subunit A"/>
    <property type="match status" value="1"/>
</dbReference>
<keyword evidence="5 10" id="KW-0378">Hydrolase</keyword>
<dbReference type="Gene3D" id="1.10.238.10">
    <property type="entry name" value="EF-hand"/>
    <property type="match status" value="1"/>
</dbReference>
<dbReference type="InterPro" id="IPR011992">
    <property type="entry name" value="EF-hand-dom_pair"/>
</dbReference>
<feature type="signal peptide" evidence="8">
    <location>
        <begin position="1"/>
        <end position="34"/>
    </location>
</feature>
<dbReference type="PROSITE" id="PS00018">
    <property type="entry name" value="EF_HAND_1"/>
    <property type="match status" value="2"/>
</dbReference>
<evidence type="ECO:0000259" key="9">
    <source>
        <dbReference type="PROSITE" id="PS50222"/>
    </source>
</evidence>
<sequence precursor="true">MNTFVSARKTMSRSIVFCSFAVLVALVATSTTHAERPDKPNIVHILTDDLGWQDLKCYDIDAPSPMDTPNLDAFSKRGVMFWQAYSPAPTCAPSRCAIMSGNHPARAQKTHVVGGAPPHARNPNARMMDPWYSGRMPAGEMTLPKALKTNGYVTGHVGKWHMAIDHHAFPQPEDQGFDFTRSNRGAHAGTKDRLAEFATNAVDDPYRLDENGFPYHQNSEDALEFLSEHKDQPFYLYYATWLVHAPIHTRSKALLDKYVERLGVDPRKTVSKETAGQLNPFYCAMVEMLDYYVGQVFKYLDETEDPRWPGHNLSENTYIIFTSDNGGMEGGPSERYTDNHPLDRGKISAKEGGTRVPLFIAGPGIQKGVQTNVVVNGLDFYPTILSLTGTAIPRGKHLDGCDLSDLLLSDPTNPALVKKVDGGVRDTMVWHFPHGVALESTIRIGDYKLIRNYDHVMNAETPELELFQLYQSVGDTQTRVDIEEAINLADSKPELTVSMNQKLTEILTEMKASYPYYNPDCVSELPGHENVCTVLSHTKNGNLVEFAYQENGAKVQVADLIYTLNGGERYEEWYRTPVDLQAGMKAVVELPAGTTHYILNLIDENDFLQSFPEIGRSKAGFAASAISVQGGLVNRAVVNKSATPSPSLKDKDANQDGEISADEYIAHFVGGFDRKDKNKDGVLSPGEHSHPSFGRADQNQDEQLTREEFTTIFSRQFELLDKDKNGFISANEMERK</sequence>
<keyword evidence="11" id="KW-1185">Reference proteome</keyword>
<dbReference type="Pfam" id="PF00884">
    <property type="entry name" value="Sulfatase"/>
    <property type="match status" value="1"/>
</dbReference>
<dbReference type="InterPro" id="IPR017850">
    <property type="entry name" value="Alkaline_phosphatase_core_sf"/>
</dbReference>
<evidence type="ECO:0000256" key="8">
    <source>
        <dbReference type="SAM" id="SignalP"/>
    </source>
</evidence>
<gene>
    <name evidence="10" type="primary">atsA_40</name>
    <name evidence="10" type="ORF">CA13_21890</name>
</gene>
<evidence type="ECO:0000256" key="7">
    <source>
        <dbReference type="SAM" id="MobiDB-lite"/>
    </source>
</evidence>
<dbReference type="Pfam" id="PF13202">
    <property type="entry name" value="EF-hand_5"/>
    <property type="match status" value="2"/>
</dbReference>
<dbReference type="PANTHER" id="PTHR42693">
    <property type="entry name" value="ARYLSULFATASE FAMILY MEMBER"/>
    <property type="match status" value="1"/>
</dbReference>
<evidence type="ECO:0000256" key="2">
    <source>
        <dbReference type="ARBA" id="ARBA00008779"/>
    </source>
</evidence>
<dbReference type="InterPro" id="IPR024607">
    <property type="entry name" value="Sulfatase_CS"/>
</dbReference>
<dbReference type="InterPro" id="IPR050738">
    <property type="entry name" value="Sulfatase"/>
</dbReference>
<keyword evidence="6" id="KW-0106">Calcium</keyword>
<dbReference type="AlphaFoldDB" id="A0A5C5Z2A6"/>
<protein>
    <submittedName>
        <fullName evidence="10">Arylsulfatase</fullName>
        <ecNumber evidence="10">3.1.6.1</ecNumber>
    </submittedName>
</protein>
<dbReference type="PANTHER" id="PTHR42693:SF42">
    <property type="entry name" value="ARYLSULFATASE G"/>
    <property type="match status" value="1"/>
</dbReference>
<dbReference type="InterPro" id="IPR018247">
    <property type="entry name" value="EF_Hand_1_Ca_BS"/>
</dbReference>
<feature type="region of interest" description="Disordered" evidence="7">
    <location>
        <begin position="676"/>
        <end position="703"/>
    </location>
</feature>
<organism evidence="10 11">
    <name type="scientific">Novipirellula herctigrandis</name>
    <dbReference type="NCBI Taxonomy" id="2527986"/>
    <lineage>
        <taxon>Bacteria</taxon>
        <taxon>Pseudomonadati</taxon>
        <taxon>Planctomycetota</taxon>
        <taxon>Planctomycetia</taxon>
        <taxon>Pirellulales</taxon>
        <taxon>Pirellulaceae</taxon>
        <taxon>Novipirellula</taxon>
    </lineage>
</organism>
<evidence type="ECO:0000256" key="6">
    <source>
        <dbReference type="ARBA" id="ARBA00022837"/>
    </source>
</evidence>
<dbReference type="GO" id="GO:0005509">
    <property type="term" value="F:calcium ion binding"/>
    <property type="evidence" value="ECO:0007669"/>
    <property type="project" value="InterPro"/>
</dbReference>
<dbReference type="PROSITE" id="PS00149">
    <property type="entry name" value="SULFATASE_2"/>
    <property type="match status" value="1"/>
</dbReference>
<dbReference type="Proteomes" id="UP000315010">
    <property type="component" value="Unassembled WGS sequence"/>
</dbReference>